<reference evidence="2 3" key="1">
    <citation type="journal article" date="2015" name="Microbiome">
        <title>Genomic resolution of linkages in carbon, nitrogen, and sulfur cycling among widespread estuary sediment bacteria.</title>
        <authorList>
            <person name="Baker B.J."/>
            <person name="Lazar C.S."/>
            <person name="Teske A.P."/>
            <person name="Dick G.J."/>
        </authorList>
    </citation>
    <scope>NUCLEOTIDE SEQUENCE [LARGE SCALE GENOMIC DNA]</scope>
    <source>
        <strain evidence="2">DG_26</strain>
    </source>
</reference>
<evidence type="ECO:0008006" key="4">
    <source>
        <dbReference type="Google" id="ProtNLM"/>
    </source>
</evidence>
<accession>A0A0S7WLG2</accession>
<feature type="transmembrane region" description="Helical" evidence="1">
    <location>
        <begin position="12"/>
        <end position="35"/>
    </location>
</feature>
<dbReference type="AlphaFoldDB" id="A0A0S7WLG2"/>
<comment type="caution">
    <text evidence="2">The sequence shown here is derived from an EMBL/GenBank/DDBJ whole genome shotgun (WGS) entry which is preliminary data.</text>
</comment>
<organism evidence="2 3">
    <name type="scientific">candidate division TA06 bacterium DG_26</name>
    <dbReference type="NCBI Taxonomy" id="1703771"/>
    <lineage>
        <taxon>Bacteria</taxon>
        <taxon>Bacteria division TA06</taxon>
    </lineage>
</organism>
<protein>
    <recommendedName>
        <fullName evidence="4">Type 4 fimbrial biogenesis protein PilX N-terminal domain-containing protein</fullName>
    </recommendedName>
</protein>
<evidence type="ECO:0000313" key="2">
    <source>
        <dbReference type="EMBL" id="KPJ50999.1"/>
    </source>
</evidence>
<keyword evidence="1" id="KW-0812">Transmembrane</keyword>
<dbReference type="Proteomes" id="UP000051124">
    <property type="component" value="Unassembled WGS sequence"/>
</dbReference>
<keyword evidence="1" id="KW-1133">Transmembrane helix</keyword>
<dbReference type="EMBL" id="LIZT01000008">
    <property type="protein sequence ID" value="KPJ50999.1"/>
    <property type="molecule type" value="Genomic_DNA"/>
</dbReference>
<gene>
    <name evidence="2" type="ORF">AMJ40_01220</name>
</gene>
<name>A0A0S7WLG2_UNCT6</name>
<keyword evidence="1" id="KW-0472">Membrane</keyword>
<sequence length="157" mass="17475">MRRDIMYRNEKGIALITVIWIGALVLGFLSAYALIVRTDIIRTYLASREKKALYCAEAGKEEVMANIPDLDYIYVASLSTPTYEGCLDGYGFKGRYTISPIPIFPGVRYGFGGRMVYIYSFLSRGTVESATTPTVRSLDVGLGFRLPTEAIEGEPVY</sequence>
<proteinExistence type="predicted"/>
<evidence type="ECO:0000256" key="1">
    <source>
        <dbReference type="SAM" id="Phobius"/>
    </source>
</evidence>
<evidence type="ECO:0000313" key="3">
    <source>
        <dbReference type="Proteomes" id="UP000051124"/>
    </source>
</evidence>